<dbReference type="InterPro" id="IPR036383">
    <property type="entry name" value="TSP1_rpt_sf"/>
</dbReference>
<proteinExistence type="predicted"/>
<keyword evidence="4" id="KW-1185">Reference proteome</keyword>
<reference evidence="3 4" key="1">
    <citation type="submission" date="2019-08" db="EMBL/GenBank/DDBJ databases">
        <title>The genome of the soybean aphid Biotype 1, its phylome, world population structure and adaptation to the North American continent.</title>
        <authorList>
            <person name="Giordano R."/>
            <person name="Donthu R.K."/>
            <person name="Hernandez A.G."/>
            <person name="Wright C.L."/>
            <person name="Zimin A.V."/>
        </authorList>
    </citation>
    <scope>NUCLEOTIDE SEQUENCE [LARGE SCALE GENOMIC DNA]</scope>
    <source>
        <tissue evidence="3">Whole aphids</tissue>
    </source>
</reference>
<organism evidence="3 4">
    <name type="scientific">Aphis glycines</name>
    <name type="common">Soybean aphid</name>
    <dbReference type="NCBI Taxonomy" id="307491"/>
    <lineage>
        <taxon>Eukaryota</taxon>
        <taxon>Metazoa</taxon>
        <taxon>Ecdysozoa</taxon>
        <taxon>Arthropoda</taxon>
        <taxon>Hexapoda</taxon>
        <taxon>Insecta</taxon>
        <taxon>Pterygota</taxon>
        <taxon>Neoptera</taxon>
        <taxon>Paraneoptera</taxon>
        <taxon>Hemiptera</taxon>
        <taxon>Sternorrhyncha</taxon>
        <taxon>Aphidomorpha</taxon>
        <taxon>Aphidoidea</taxon>
        <taxon>Aphididae</taxon>
        <taxon>Aphidini</taxon>
        <taxon>Aphis</taxon>
        <taxon>Aphis</taxon>
    </lineage>
</organism>
<dbReference type="PANTHER" id="PTHR13723">
    <property type="entry name" value="ADAMTS A DISINTEGRIN AND METALLOPROTEASE WITH THROMBOSPONDIN MOTIFS PROTEASE"/>
    <property type="match status" value="1"/>
</dbReference>
<evidence type="ECO:0008006" key="5">
    <source>
        <dbReference type="Google" id="ProtNLM"/>
    </source>
</evidence>
<dbReference type="GO" id="GO:0006508">
    <property type="term" value="P:proteolysis"/>
    <property type="evidence" value="ECO:0007669"/>
    <property type="project" value="TreeGrafter"/>
</dbReference>
<dbReference type="EMBL" id="VYZN01000051">
    <property type="protein sequence ID" value="KAE9527692.1"/>
    <property type="molecule type" value="Genomic_DNA"/>
</dbReference>
<dbReference type="GO" id="GO:0031012">
    <property type="term" value="C:extracellular matrix"/>
    <property type="evidence" value="ECO:0007669"/>
    <property type="project" value="TreeGrafter"/>
</dbReference>
<accession>A0A6G0T811</accession>
<dbReference type="PROSITE" id="PS50092">
    <property type="entry name" value="TSP1"/>
    <property type="match status" value="1"/>
</dbReference>
<dbReference type="GO" id="GO:0004222">
    <property type="term" value="F:metalloendopeptidase activity"/>
    <property type="evidence" value="ECO:0007669"/>
    <property type="project" value="TreeGrafter"/>
</dbReference>
<evidence type="ECO:0000256" key="2">
    <source>
        <dbReference type="ARBA" id="ARBA00022525"/>
    </source>
</evidence>
<dbReference type="GO" id="GO:0005576">
    <property type="term" value="C:extracellular region"/>
    <property type="evidence" value="ECO:0007669"/>
    <property type="project" value="UniProtKB-SubCell"/>
</dbReference>
<dbReference type="Proteomes" id="UP000475862">
    <property type="component" value="Unassembled WGS sequence"/>
</dbReference>
<dbReference type="PANTHER" id="PTHR13723:SF316">
    <property type="entry name" value="LONELY HEART, ISOFORM A"/>
    <property type="match status" value="1"/>
</dbReference>
<sequence length="251" mass="28790">MDTCPHPIAVFNCGETKTWLCFYIPGAFAHNPGFTRSKRHSIQPGLIAIFGNDNVTGFNMNSKWKTNDTNDWGEWSPWSPWTPCSTSCGLGVTKQTRQCIRKTTEEQKNVFYKRQRLKRVSNVDTKCSGQTEETRYHVCNKQLCLNNTDFRETQCSSFNEKLFNGQKYIWSAYYQVTNQCALNCRAIGYRFYATLKPKVIDGTSCNGTDYSRPHICVEGQCKVSNNKKNKINEILLSKKKNGIIIEKITNE</sequence>
<dbReference type="InterPro" id="IPR050439">
    <property type="entry name" value="ADAMTS_ADAMTS-like"/>
</dbReference>
<dbReference type="Pfam" id="PF00090">
    <property type="entry name" value="TSP_1"/>
    <property type="match status" value="1"/>
</dbReference>
<dbReference type="Gene3D" id="2.20.100.10">
    <property type="entry name" value="Thrombospondin type-1 (TSP1) repeat"/>
    <property type="match status" value="1"/>
</dbReference>
<protein>
    <recommendedName>
        <fullName evidence="5">ADAMTS cysteine-rich domain-containing protein</fullName>
    </recommendedName>
</protein>
<gene>
    <name evidence="3" type="ORF">AGLY_012765</name>
</gene>
<name>A0A6G0T811_APHGL</name>
<comment type="subcellular location">
    <subcellularLocation>
        <location evidence="1">Secreted</location>
    </subcellularLocation>
</comment>
<dbReference type="GO" id="GO:0030198">
    <property type="term" value="P:extracellular matrix organization"/>
    <property type="evidence" value="ECO:0007669"/>
    <property type="project" value="TreeGrafter"/>
</dbReference>
<evidence type="ECO:0000313" key="3">
    <source>
        <dbReference type="EMBL" id="KAE9527692.1"/>
    </source>
</evidence>
<dbReference type="AlphaFoldDB" id="A0A6G0T811"/>
<dbReference type="SUPFAM" id="SSF82895">
    <property type="entry name" value="TSP-1 type 1 repeat"/>
    <property type="match status" value="1"/>
</dbReference>
<dbReference type="SMART" id="SM00209">
    <property type="entry name" value="TSP1"/>
    <property type="match status" value="1"/>
</dbReference>
<evidence type="ECO:0000313" key="4">
    <source>
        <dbReference type="Proteomes" id="UP000475862"/>
    </source>
</evidence>
<evidence type="ECO:0000256" key="1">
    <source>
        <dbReference type="ARBA" id="ARBA00004613"/>
    </source>
</evidence>
<dbReference type="OrthoDB" id="5781878at2759"/>
<comment type="caution">
    <text evidence="3">The sequence shown here is derived from an EMBL/GenBank/DDBJ whole genome shotgun (WGS) entry which is preliminary data.</text>
</comment>
<keyword evidence="2" id="KW-0964">Secreted</keyword>
<dbReference type="InterPro" id="IPR000884">
    <property type="entry name" value="TSP1_rpt"/>
</dbReference>